<evidence type="ECO:0000256" key="3">
    <source>
        <dbReference type="RuleBase" id="RU003939"/>
    </source>
</evidence>
<keyword evidence="2 4" id="KW-0238">DNA-binding</keyword>
<dbReference type="CDD" id="cd13831">
    <property type="entry name" value="HU"/>
    <property type="match status" value="1"/>
</dbReference>
<dbReference type="PROSITE" id="PS00045">
    <property type="entry name" value="HISTONE_LIKE"/>
    <property type="match status" value="1"/>
</dbReference>
<dbReference type="EMBL" id="MHMV01000045">
    <property type="protein sequence ID" value="OGZ33461.1"/>
    <property type="molecule type" value="Genomic_DNA"/>
</dbReference>
<evidence type="ECO:0000256" key="2">
    <source>
        <dbReference type="ARBA" id="ARBA00023125"/>
    </source>
</evidence>
<dbReference type="InterPro" id="IPR020816">
    <property type="entry name" value="Histone-like_DNA-bd_CS"/>
</dbReference>
<reference evidence="4 5" key="1">
    <citation type="journal article" date="2016" name="Nat. Commun.">
        <title>Thousands of microbial genomes shed light on interconnected biogeochemical processes in an aquifer system.</title>
        <authorList>
            <person name="Anantharaman K."/>
            <person name="Brown C.T."/>
            <person name="Hug L.A."/>
            <person name="Sharon I."/>
            <person name="Castelle C.J."/>
            <person name="Probst A.J."/>
            <person name="Thomas B.C."/>
            <person name="Singh A."/>
            <person name="Wilkins M.J."/>
            <person name="Karaoz U."/>
            <person name="Brodie E.L."/>
            <person name="Williams K.H."/>
            <person name="Hubbard S.S."/>
            <person name="Banfield J.F."/>
        </authorList>
    </citation>
    <scope>NUCLEOTIDE SEQUENCE [LARGE SCALE GENOMIC DNA]</scope>
</reference>
<evidence type="ECO:0000313" key="5">
    <source>
        <dbReference type="Proteomes" id="UP000177725"/>
    </source>
</evidence>
<dbReference type="Gene3D" id="4.10.520.10">
    <property type="entry name" value="IHF-like DNA-binding proteins"/>
    <property type="match status" value="1"/>
</dbReference>
<dbReference type="AlphaFoldDB" id="A0A1G2F7C6"/>
<sequence length="90" mass="9588">MTKDELIEAVASKCAISKKAAGEYLEAVIEIITKAMQKGDKIVLTGFGAFQVSKRAARKGVNPKTGAKIQIPAMKVPKFKAGKGLKDAVR</sequence>
<protein>
    <submittedName>
        <fullName evidence="4">DNA-binding protein HU</fullName>
    </submittedName>
</protein>
<organism evidence="4 5">
    <name type="scientific">Candidatus Portnoybacteria bacterium RBG_13_41_18</name>
    <dbReference type="NCBI Taxonomy" id="1801991"/>
    <lineage>
        <taxon>Bacteria</taxon>
        <taxon>Candidatus Portnoyibacteriota</taxon>
    </lineage>
</organism>
<dbReference type="Proteomes" id="UP000177725">
    <property type="component" value="Unassembled WGS sequence"/>
</dbReference>
<proteinExistence type="inferred from homology"/>
<comment type="similarity">
    <text evidence="3">Belongs to the bacterial histone-like protein family.</text>
</comment>
<keyword evidence="1" id="KW-0226">DNA condensation</keyword>
<dbReference type="InterPro" id="IPR010992">
    <property type="entry name" value="IHF-like_DNA-bd_dom_sf"/>
</dbReference>
<dbReference type="SUPFAM" id="SSF47729">
    <property type="entry name" value="IHF-like DNA-binding proteins"/>
    <property type="match status" value="1"/>
</dbReference>
<dbReference type="PANTHER" id="PTHR33175:SF3">
    <property type="entry name" value="DNA-BINDING PROTEIN HU-BETA"/>
    <property type="match status" value="1"/>
</dbReference>
<dbReference type="GO" id="GO:0005829">
    <property type="term" value="C:cytosol"/>
    <property type="evidence" value="ECO:0007669"/>
    <property type="project" value="TreeGrafter"/>
</dbReference>
<accession>A0A1G2F7C6</accession>
<dbReference type="GO" id="GO:0030261">
    <property type="term" value="P:chromosome condensation"/>
    <property type="evidence" value="ECO:0007669"/>
    <property type="project" value="UniProtKB-KW"/>
</dbReference>
<evidence type="ECO:0000313" key="4">
    <source>
        <dbReference type="EMBL" id="OGZ33461.1"/>
    </source>
</evidence>
<dbReference type="InterPro" id="IPR000119">
    <property type="entry name" value="Hist_DNA-bd"/>
</dbReference>
<comment type="caution">
    <text evidence="4">The sequence shown here is derived from an EMBL/GenBank/DDBJ whole genome shotgun (WGS) entry which is preliminary data.</text>
</comment>
<dbReference type="Pfam" id="PF00216">
    <property type="entry name" value="Bac_DNA_binding"/>
    <property type="match status" value="1"/>
</dbReference>
<dbReference type="SMART" id="SM00411">
    <property type="entry name" value="BHL"/>
    <property type="match status" value="1"/>
</dbReference>
<gene>
    <name evidence="4" type="ORF">A2174_01420</name>
</gene>
<evidence type="ECO:0000256" key="1">
    <source>
        <dbReference type="ARBA" id="ARBA00023067"/>
    </source>
</evidence>
<dbReference type="PRINTS" id="PR01727">
    <property type="entry name" value="DNABINDINGHU"/>
</dbReference>
<dbReference type="GO" id="GO:0030527">
    <property type="term" value="F:structural constituent of chromatin"/>
    <property type="evidence" value="ECO:0007669"/>
    <property type="project" value="InterPro"/>
</dbReference>
<dbReference type="PANTHER" id="PTHR33175">
    <property type="entry name" value="DNA-BINDING PROTEIN HU"/>
    <property type="match status" value="1"/>
</dbReference>
<name>A0A1G2F7C6_9BACT</name>
<dbReference type="GO" id="GO:0003677">
    <property type="term" value="F:DNA binding"/>
    <property type="evidence" value="ECO:0007669"/>
    <property type="project" value="UniProtKB-KW"/>
</dbReference>